<evidence type="ECO:0000256" key="1">
    <source>
        <dbReference type="SAM" id="Phobius"/>
    </source>
</evidence>
<feature type="transmembrane region" description="Helical" evidence="1">
    <location>
        <begin position="69"/>
        <end position="85"/>
    </location>
</feature>
<keyword evidence="1" id="KW-0472">Membrane</keyword>
<feature type="transmembrane region" description="Helical" evidence="1">
    <location>
        <begin position="44"/>
        <end position="63"/>
    </location>
</feature>
<accession>A0AA48K9T0</accession>
<organism evidence="2 3">
    <name type="scientific">Mesoterricola silvestris</name>
    <dbReference type="NCBI Taxonomy" id="2927979"/>
    <lineage>
        <taxon>Bacteria</taxon>
        <taxon>Pseudomonadati</taxon>
        <taxon>Acidobacteriota</taxon>
        <taxon>Holophagae</taxon>
        <taxon>Holophagales</taxon>
        <taxon>Holophagaceae</taxon>
        <taxon>Mesoterricola</taxon>
    </lineage>
</organism>
<sequence>MIPRDLARRIDRFSRRAHRFHRYAHHPLCAAYRGEVVAMGRIRICKGCLLAATGGLAGAGAGLAAPPGLSWALLAVWAAGLAVLTRWRPGKGLSRFLPAALGTFLVTQGLRSGPAGWAVALLATGALGAFWMHYRHRGPNRQACLACPEAAGPAVCSGFRPMVRREKAFRRVTGGWLR</sequence>
<dbReference type="RefSeq" id="WP_316412504.1">
    <property type="nucleotide sequence ID" value="NZ_AP027080.1"/>
</dbReference>
<feature type="transmembrane region" description="Helical" evidence="1">
    <location>
        <begin position="116"/>
        <end position="134"/>
    </location>
</feature>
<feature type="transmembrane region" description="Helical" evidence="1">
    <location>
        <begin position="92"/>
        <end position="110"/>
    </location>
</feature>
<evidence type="ECO:0008006" key="4">
    <source>
        <dbReference type="Google" id="ProtNLM"/>
    </source>
</evidence>
<dbReference type="EMBL" id="AP027080">
    <property type="protein sequence ID" value="BDU73836.1"/>
    <property type="molecule type" value="Genomic_DNA"/>
</dbReference>
<name>A0AA48K9T0_9BACT</name>
<reference evidence="3" key="1">
    <citation type="journal article" date="2023" name="Int. J. Syst. Evol. Microbiol.">
        <title>Mesoterricola silvestris gen. nov., sp. nov., Mesoterricola sediminis sp. nov., Geothrix oryzae sp. nov., Geothrix edaphica sp. nov., Geothrix rubra sp. nov., and Geothrix limicola sp. nov., six novel members of Acidobacteriota isolated from soils.</title>
        <authorList>
            <person name="Itoh H."/>
            <person name="Sugisawa Y."/>
            <person name="Mise K."/>
            <person name="Xu Z."/>
            <person name="Kuniyasu M."/>
            <person name="Ushijima N."/>
            <person name="Kawano K."/>
            <person name="Kobayashi E."/>
            <person name="Shiratori Y."/>
            <person name="Masuda Y."/>
            <person name="Senoo K."/>
        </authorList>
    </citation>
    <scope>NUCLEOTIDE SEQUENCE [LARGE SCALE GENOMIC DNA]</scope>
    <source>
        <strain evidence="3">W79</strain>
    </source>
</reference>
<evidence type="ECO:0000313" key="3">
    <source>
        <dbReference type="Proteomes" id="UP001238179"/>
    </source>
</evidence>
<dbReference type="AlphaFoldDB" id="A0AA48K9T0"/>
<keyword evidence="1" id="KW-0812">Transmembrane</keyword>
<protein>
    <recommendedName>
        <fullName evidence="4">DUF2085 domain-containing protein</fullName>
    </recommendedName>
</protein>
<proteinExistence type="predicted"/>
<keyword evidence="1" id="KW-1133">Transmembrane helix</keyword>
<evidence type="ECO:0000313" key="2">
    <source>
        <dbReference type="EMBL" id="BDU73836.1"/>
    </source>
</evidence>
<gene>
    <name evidence="2" type="ORF">METEAL_30100</name>
</gene>
<dbReference type="Proteomes" id="UP001238179">
    <property type="component" value="Chromosome"/>
</dbReference>
<keyword evidence="3" id="KW-1185">Reference proteome</keyword>
<dbReference type="KEGG" id="msil:METEAL_30100"/>